<dbReference type="SMART" id="SM00382">
    <property type="entry name" value="AAA"/>
    <property type="match status" value="1"/>
</dbReference>
<comment type="similarity">
    <text evidence="3">In the C-terminal section; belongs to the peptidase M41 family.</text>
</comment>
<dbReference type="InterPro" id="IPR003593">
    <property type="entry name" value="AAA+_ATPase"/>
</dbReference>
<dbReference type="InterPro" id="IPR036844">
    <property type="entry name" value="Hint_dom_sf"/>
</dbReference>
<keyword evidence="6" id="KW-0540">Nuclease</keyword>
<evidence type="ECO:0000256" key="5">
    <source>
        <dbReference type="ARBA" id="ARBA00022692"/>
    </source>
</evidence>
<dbReference type="SUPFAM" id="SSF140990">
    <property type="entry name" value="FtsH protease domain-like"/>
    <property type="match status" value="1"/>
</dbReference>
<name>A0A2H0XA49_UNCKA</name>
<dbReference type="InterPro" id="IPR003960">
    <property type="entry name" value="ATPase_AAA_CS"/>
</dbReference>
<dbReference type="InterPro" id="IPR000642">
    <property type="entry name" value="Peptidase_M41"/>
</dbReference>
<feature type="transmembrane region" description="Helical" evidence="18">
    <location>
        <begin position="12"/>
        <end position="37"/>
    </location>
</feature>
<evidence type="ECO:0000256" key="8">
    <source>
        <dbReference type="ARBA" id="ARBA00022759"/>
    </source>
</evidence>
<dbReference type="GO" id="GO:0004222">
    <property type="term" value="F:metalloendopeptidase activity"/>
    <property type="evidence" value="ECO:0007669"/>
    <property type="project" value="InterPro"/>
</dbReference>
<dbReference type="SMART" id="SM00306">
    <property type="entry name" value="HintN"/>
    <property type="match status" value="1"/>
</dbReference>
<dbReference type="PANTHER" id="PTHR23076:SF113">
    <property type="entry name" value="ATP-DEPENDENT ZINC METALLOPROTEASE FTSH 1, CHLOROPLASTIC-RELATED"/>
    <property type="match status" value="1"/>
</dbReference>
<keyword evidence="7" id="KW-0479">Metal-binding</keyword>
<keyword evidence="4" id="KW-0645">Protease</keyword>
<dbReference type="SUPFAM" id="SSF55608">
    <property type="entry name" value="Homing endonucleases"/>
    <property type="match status" value="1"/>
</dbReference>
<dbReference type="PRINTS" id="PR00830">
    <property type="entry name" value="ENDOLAPTASE"/>
</dbReference>
<dbReference type="Gene3D" id="3.10.28.10">
    <property type="entry name" value="Homing endonucleases"/>
    <property type="match status" value="1"/>
</dbReference>
<evidence type="ECO:0000256" key="4">
    <source>
        <dbReference type="ARBA" id="ARBA00022670"/>
    </source>
</evidence>
<proteinExistence type="inferred from homology"/>
<evidence type="ECO:0000256" key="1">
    <source>
        <dbReference type="ARBA" id="ARBA00001947"/>
    </source>
</evidence>
<evidence type="ECO:0000313" key="20">
    <source>
        <dbReference type="EMBL" id="PIS21715.1"/>
    </source>
</evidence>
<evidence type="ECO:0000256" key="13">
    <source>
        <dbReference type="ARBA" id="ARBA00022989"/>
    </source>
</evidence>
<dbReference type="Pfam" id="PF17862">
    <property type="entry name" value="AAA_lid_3"/>
    <property type="match status" value="1"/>
</dbReference>
<keyword evidence="12" id="KW-0404">Intron homing</keyword>
<dbReference type="Gene3D" id="2.170.16.10">
    <property type="entry name" value="Hedgehog/Intein (Hint) domain"/>
    <property type="match status" value="1"/>
</dbReference>
<dbReference type="GO" id="GO:0006314">
    <property type="term" value="P:intron homing"/>
    <property type="evidence" value="ECO:0007669"/>
    <property type="project" value="UniProtKB-KW"/>
</dbReference>
<dbReference type="Gene3D" id="1.20.58.760">
    <property type="entry name" value="Peptidase M41"/>
    <property type="match status" value="1"/>
</dbReference>
<comment type="similarity">
    <text evidence="17">Belongs to the AAA ATPase family.</text>
</comment>
<evidence type="ECO:0000256" key="6">
    <source>
        <dbReference type="ARBA" id="ARBA00022722"/>
    </source>
</evidence>
<keyword evidence="15" id="KW-0482">Metalloprotease</keyword>
<evidence type="ECO:0000256" key="9">
    <source>
        <dbReference type="ARBA" id="ARBA00022801"/>
    </source>
</evidence>
<dbReference type="InterPro" id="IPR006142">
    <property type="entry name" value="INTEIN"/>
</dbReference>
<keyword evidence="14" id="KW-0651">Protein splicing</keyword>
<dbReference type="PROSITE" id="PS50817">
    <property type="entry name" value="INTEIN_N_TER"/>
    <property type="match status" value="1"/>
</dbReference>
<evidence type="ECO:0000256" key="12">
    <source>
        <dbReference type="ARBA" id="ARBA00022886"/>
    </source>
</evidence>
<keyword evidence="17" id="KW-0547">Nucleotide-binding</keyword>
<dbReference type="GO" id="GO:0016539">
    <property type="term" value="P:intein-mediated protein splicing"/>
    <property type="evidence" value="ECO:0007669"/>
    <property type="project" value="InterPro"/>
</dbReference>
<accession>A0A2H0XA49</accession>
<comment type="subcellular location">
    <subcellularLocation>
        <location evidence="2">Membrane</location>
    </subcellularLocation>
</comment>
<evidence type="ECO:0000313" key="21">
    <source>
        <dbReference type="Proteomes" id="UP000231098"/>
    </source>
</evidence>
<keyword evidence="8" id="KW-0255">Endonuclease</keyword>
<evidence type="ECO:0000256" key="2">
    <source>
        <dbReference type="ARBA" id="ARBA00004370"/>
    </source>
</evidence>
<dbReference type="SUPFAM" id="SSF52540">
    <property type="entry name" value="P-loop containing nucleoside triphosphate hydrolases"/>
    <property type="match status" value="1"/>
</dbReference>
<dbReference type="InterPro" id="IPR037219">
    <property type="entry name" value="Peptidase_M41-like"/>
</dbReference>
<dbReference type="Gene3D" id="3.40.50.300">
    <property type="entry name" value="P-loop containing nucleotide triphosphate hydrolases"/>
    <property type="match status" value="2"/>
</dbReference>
<dbReference type="PANTHER" id="PTHR23076">
    <property type="entry name" value="METALLOPROTEASE M41 FTSH"/>
    <property type="match status" value="1"/>
</dbReference>
<dbReference type="CDD" id="cd00081">
    <property type="entry name" value="Hint"/>
    <property type="match status" value="1"/>
</dbReference>
<dbReference type="Pfam" id="PF01434">
    <property type="entry name" value="Peptidase_M41"/>
    <property type="match status" value="1"/>
</dbReference>
<dbReference type="GO" id="GO:0005524">
    <property type="term" value="F:ATP binding"/>
    <property type="evidence" value="ECO:0007669"/>
    <property type="project" value="UniProtKB-KW"/>
</dbReference>
<organism evidence="20 21">
    <name type="scientific">candidate division WWE3 bacterium CG08_land_8_20_14_0_20_41_15</name>
    <dbReference type="NCBI Taxonomy" id="1975086"/>
    <lineage>
        <taxon>Bacteria</taxon>
        <taxon>Katanobacteria</taxon>
    </lineage>
</organism>
<evidence type="ECO:0000256" key="17">
    <source>
        <dbReference type="RuleBase" id="RU003651"/>
    </source>
</evidence>
<evidence type="ECO:0000259" key="19">
    <source>
        <dbReference type="PROSITE" id="PS50819"/>
    </source>
</evidence>
<dbReference type="Pfam" id="PF00004">
    <property type="entry name" value="AAA"/>
    <property type="match status" value="2"/>
</dbReference>
<keyword evidence="11" id="KW-0862">Zinc</keyword>
<evidence type="ECO:0000256" key="3">
    <source>
        <dbReference type="ARBA" id="ARBA00010044"/>
    </source>
</evidence>
<dbReference type="GO" id="GO:0016887">
    <property type="term" value="F:ATP hydrolysis activity"/>
    <property type="evidence" value="ECO:0007669"/>
    <property type="project" value="InterPro"/>
</dbReference>
<feature type="transmembrane region" description="Helical" evidence="18">
    <location>
        <begin position="117"/>
        <end position="135"/>
    </location>
</feature>
<evidence type="ECO:0000256" key="7">
    <source>
        <dbReference type="ARBA" id="ARBA00022723"/>
    </source>
</evidence>
<dbReference type="FunFam" id="1.10.8.60:FF:000001">
    <property type="entry name" value="ATP-dependent zinc metalloprotease FtsH"/>
    <property type="match status" value="1"/>
</dbReference>
<dbReference type="EMBL" id="PEYV01000023">
    <property type="protein sequence ID" value="PIS21715.1"/>
    <property type="molecule type" value="Genomic_DNA"/>
</dbReference>
<comment type="caution">
    <text evidence="20">The sequence shown here is derived from an EMBL/GenBank/DDBJ whole genome shotgun (WGS) entry which is preliminary data.</text>
</comment>
<dbReference type="InterPro" id="IPR003587">
    <property type="entry name" value="Hint_dom_N"/>
</dbReference>
<gene>
    <name evidence="20" type="ORF">COT51_01180</name>
</gene>
<dbReference type="PRINTS" id="PR00379">
    <property type="entry name" value="INTEIN"/>
</dbReference>
<dbReference type="Proteomes" id="UP000231098">
    <property type="component" value="Unassembled WGS sequence"/>
</dbReference>
<dbReference type="InterPro" id="IPR003959">
    <property type="entry name" value="ATPase_AAA_core"/>
</dbReference>
<sequence>MQKPKKEKQNGFTKGLLAFFALLLTSWLLFSILGNIFMEEERKPISEVLSQIQEDKVKRIEVLGDNLTIYPKEGDLPYFSLKEGPQTFSELLAEQKIDPSKISEGITVKEALPWSDIFFNLAPILITGVVLLFLFRQAKGAGSQIFSFGKSGARLFVKGQRKPVMFSDIAGVEEAKRELTEVVDFLKNPGKYEKLGARIPRGVLLVGPPGVGKTMLAKAIANEAGVAFLSMAGSEFMEMLVGVGASVTGDTPILVKKDGLAKLTPISAVVDSYYEGTDTKLPVAADGLETLGFEKRTTGFWGSKGNKRPTFEKSAWKKVKAVFRHKVGEIYEIYYLGGVVRATGDHSVFVRECGGLVAKKVADLRTGEILASLPMNVRKEYSREFGSRHEIKAHVFPEEVNIALDFWGEATKIKNDYEFAMANRGVLSQSEIAKDIGVCQMTISNWQRGVYDPQSLSRKLVKLNLPESVKVTPNLMKLFGYYTAEGRGTGSLEFTFGAHENELISDCGRLMRKVFNLEPVIEKTESNSIRIKYYSHHLGRFFTRYCGNGCHNKHVPDFIWDLPKEYFLAYLKGFSEGDGYVTKSSKLSMTSVSHQLIKELAWLCCMHGIGVGIKEGENKEGRIIKGKPVAGGKYWSLIIGKTSNPFLGEKSFCEIKRPIIKEIVRKPYDGYVYDLCGCENEAFFGGEKPVLLHNSRVRDLFDSAKKSAPSLIFIDELESIGRQRGMGFVGGHDEREQTLNQILVEMDGFETGVNVIVLAATNRPDLLDPALMRPGRFDRRVMLELPDVSEREAILKIHMRGKPIKEGVKTGALAKRTVGFSGADIENMLNEAAILAARMGKTEIDEIDLEEAATKVKLGPERKRMQSDEEKKMVAYHEAGHAVVAFFLPEMDPVHRVSIVARGLSLGFTMFPPKDERQNETKSRILALISASLGGRAAEELIFNEMTIGASSDLDQATGLARRMVFEFGMSALGPMSIDGQEQMYNRQFGDSGISNELLAEADRETRKIINEAYKLSQKILREHKDKLDKVAEALVKKENINEDEFKELMGNE</sequence>
<dbReference type="GO" id="GO:0046872">
    <property type="term" value="F:metal ion binding"/>
    <property type="evidence" value="ECO:0007669"/>
    <property type="project" value="UniProtKB-KW"/>
</dbReference>
<dbReference type="FunFam" id="1.20.58.760:FF:000001">
    <property type="entry name" value="ATP-dependent zinc metalloprotease FtsH"/>
    <property type="match status" value="1"/>
</dbReference>
<protein>
    <recommendedName>
        <fullName evidence="19">DOD-type homing endonuclease domain-containing protein</fullName>
    </recommendedName>
</protein>
<evidence type="ECO:0000256" key="16">
    <source>
        <dbReference type="ARBA" id="ARBA00023136"/>
    </source>
</evidence>
<dbReference type="SUPFAM" id="SSF51294">
    <property type="entry name" value="Hedgehog/intein (Hint) domain"/>
    <property type="match status" value="1"/>
</dbReference>
<evidence type="ECO:0000256" key="11">
    <source>
        <dbReference type="ARBA" id="ARBA00022833"/>
    </source>
</evidence>
<dbReference type="PROSITE" id="PS50819">
    <property type="entry name" value="INTEIN_ENDONUCLEASE"/>
    <property type="match status" value="1"/>
</dbReference>
<comment type="cofactor">
    <cofactor evidence="1">
        <name>Zn(2+)</name>
        <dbReference type="ChEBI" id="CHEBI:29105"/>
    </cofactor>
</comment>
<evidence type="ECO:0000256" key="15">
    <source>
        <dbReference type="ARBA" id="ARBA00023049"/>
    </source>
</evidence>
<keyword evidence="5 18" id="KW-0812">Transmembrane</keyword>
<dbReference type="GO" id="GO:0004176">
    <property type="term" value="F:ATP-dependent peptidase activity"/>
    <property type="evidence" value="ECO:0007669"/>
    <property type="project" value="InterPro"/>
</dbReference>
<keyword evidence="16 18" id="KW-0472">Membrane</keyword>
<dbReference type="InterPro" id="IPR027417">
    <property type="entry name" value="P-loop_NTPase"/>
</dbReference>
<keyword evidence="17" id="KW-0067">ATP-binding</keyword>
<dbReference type="AlphaFoldDB" id="A0A2H0XA49"/>
<keyword evidence="10" id="KW-0068">Autocatalytic cleavage</keyword>
<evidence type="ECO:0000256" key="10">
    <source>
        <dbReference type="ARBA" id="ARBA00022813"/>
    </source>
</evidence>
<dbReference type="InterPro" id="IPR041569">
    <property type="entry name" value="AAA_lid_3"/>
</dbReference>
<dbReference type="GO" id="GO:0004519">
    <property type="term" value="F:endonuclease activity"/>
    <property type="evidence" value="ECO:0007669"/>
    <property type="project" value="UniProtKB-KW"/>
</dbReference>
<keyword evidence="13 18" id="KW-1133">Transmembrane helix</keyword>
<dbReference type="InterPro" id="IPR027434">
    <property type="entry name" value="Homing_endonucl"/>
</dbReference>
<evidence type="ECO:0000256" key="18">
    <source>
        <dbReference type="SAM" id="Phobius"/>
    </source>
</evidence>
<dbReference type="Gene3D" id="1.10.8.60">
    <property type="match status" value="1"/>
</dbReference>
<dbReference type="InterPro" id="IPR004042">
    <property type="entry name" value="Intein_endonuc_central"/>
</dbReference>
<dbReference type="GO" id="GO:0016020">
    <property type="term" value="C:membrane"/>
    <property type="evidence" value="ECO:0007669"/>
    <property type="project" value="UniProtKB-SubCell"/>
</dbReference>
<keyword evidence="9" id="KW-0378">Hydrolase</keyword>
<reference evidence="21" key="1">
    <citation type="submission" date="2017-09" db="EMBL/GenBank/DDBJ databases">
        <title>Depth-based differentiation of microbial function through sediment-hosted aquifers and enrichment of novel symbionts in the deep terrestrial subsurface.</title>
        <authorList>
            <person name="Probst A.J."/>
            <person name="Ladd B."/>
            <person name="Jarett J.K."/>
            <person name="Geller-Mcgrath D.E."/>
            <person name="Sieber C.M.K."/>
            <person name="Emerson J.B."/>
            <person name="Anantharaman K."/>
            <person name="Thomas B.C."/>
            <person name="Malmstrom R."/>
            <person name="Stieglmeier M."/>
            <person name="Klingl A."/>
            <person name="Woyke T."/>
            <person name="Ryan C.M."/>
            <person name="Banfield J.F."/>
        </authorList>
    </citation>
    <scope>NUCLEOTIDE SEQUENCE [LARGE SCALE GENOMIC DNA]</scope>
</reference>
<evidence type="ECO:0000256" key="14">
    <source>
        <dbReference type="ARBA" id="ARBA00023000"/>
    </source>
</evidence>
<feature type="domain" description="DOD-type homing endonuclease" evidence="19">
    <location>
        <begin position="478"/>
        <end position="609"/>
    </location>
</feature>
<dbReference type="PROSITE" id="PS00674">
    <property type="entry name" value="AAA"/>
    <property type="match status" value="1"/>
</dbReference>
<dbReference type="InterPro" id="IPR006141">
    <property type="entry name" value="Intein_N"/>
</dbReference>